<evidence type="ECO:0000313" key="1">
    <source>
        <dbReference type="EMBL" id="KAH7690561.1"/>
    </source>
</evidence>
<comment type="caution">
    <text evidence="1">The sequence shown here is derived from an EMBL/GenBank/DDBJ whole genome shotgun (WGS) entry which is preliminary data.</text>
</comment>
<accession>A0ACB7WR20</accession>
<reference evidence="2" key="1">
    <citation type="journal article" date="2022" name="Nat. Commun.">
        <title>Chromosome evolution and the genetic basis of agronomically important traits in greater yam.</title>
        <authorList>
            <person name="Bredeson J.V."/>
            <person name="Lyons J.B."/>
            <person name="Oniyinde I.O."/>
            <person name="Okereke N.R."/>
            <person name="Kolade O."/>
            <person name="Nnabue I."/>
            <person name="Nwadili C.O."/>
            <person name="Hribova E."/>
            <person name="Parker M."/>
            <person name="Nwogha J."/>
            <person name="Shu S."/>
            <person name="Carlson J."/>
            <person name="Kariba R."/>
            <person name="Muthemba S."/>
            <person name="Knop K."/>
            <person name="Barton G.J."/>
            <person name="Sherwood A.V."/>
            <person name="Lopez-Montes A."/>
            <person name="Asiedu R."/>
            <person name="Jamnadass R."/>
            <person name="Muchugi A."/>
            <person name="Goodstein D."/>
            <person name="Egesi C.N."/>
            <person name="Featherston J."/>
            <person name="Asfaw A."/>
            <person name="Simpson G.G."/>
            <person name="Dolezel J."/>
            <person name="Hendre P.S."/>
            <person name="Van Deynze A."/>
            <person name="Kumar P.L."/>
            <person name="Obidiegwu J.E."/>
            <person name="Bhattacharjee R."/>
            <person name="Rokhsar D.S."/>
        </authorList>
    </citation>
    <scope>NUCLEOTIDE SEQUENCE [LARGE SCALE GENOMIC DNA]</scope>
    <source>
        <strain evidence="2">cv. TDa95/00328</strain>
    </source>
</reference>
<dbReference type="Proteomes" id="UP000827976">
    <property type="component" value="Chromosome 2"/>
</dbReference>
<name>A0ACB7WR20_DIOAL</name>
<evidence type="ECO:0000313" key="2">
    <source>
        <dbReference type="Proteomes" id="UP000827976"/>
    </source>
</evidence>
<gene>
    <name evidence="1" type="ORF">IHE45_02G056500</name>
</gene>
<protein>
    <submittedName>
        <fullName evidence="1">Histone acetyltransferase protein</fullName>
        <ecNumber evidence="1">2.3.1.48</ecNumber>
    </submittedName>
</protein>
<sequence length="515" mass="57793">MLSLHELFICDRSYHRISWPRVATCPMLCLHLPILPLCHVIWQVHKPPKGHGSSPQTSNKAPKAATSQRKTCGGRLTKKDVGMHKLVFSSDTIPARVKVGYYVRGQSLLWGYLADSGILCSCCNAVISPSQFESHAGQAKRRKPYNHIFTLDGESLHDVAISLSKDRKLPTSDTDDLCNICEDGGDLLICDLCPRPRGKRGGRKNNTRSTSEVADVESFEQRCGRVITEQGEGLEFSKSKKFSPRTVLICDQCEMEYHVGCLKKSNIVDLKELPKGEWFCCDDCSRIHNLLQTLLHVGPLPIVLADLNSFLQKQKDKGLSGLSANPNIKWRLLRGKDSSAETRILLSKALAIFHLSGYLIPKIVFGKSTRDHDFCGIYCAILIVESSVVSAGILRVLGGQVAELPLIATRRESQGQGFLRLLFNAMERMLAVAKVKHFVIPATTEAESIWINKFGFSRVTTQELQGFTKGAQPMFFEETSMLHKFPMRLPNIRVWIMEHLLNRKVSFIEWFLSQQ</sequence>
<keyword evidence="1" id="KW-0808">Transferase</keyword>
<dbReference type="EC" id="2.3.1.48" evidence="1"/>
<proteinExistence type="predicted"/>
<dbReference type="EMBL" id="CM037012">
    <property type="protein sequence ID" value="KAH7690561.1"/>
    <property type="molecule type" value="Genomic_DNA"/>
</dbReference>
<keyword evidence="2" id="KW-1185">Reference proteome</keyword>
<organism evidence="1 2">
    <name type="scientific">Dioscorea alata</name>
    <name type="common">Purple yam</name>
    <dbReference type="NCBI Taxonomy" id="55571"/>
    <lineage>
        <taxon>Eukaryota</taxon>
        <taxon>Viridiplantae</taxon>
        <taxon>Streptophyta</taxon>
        <taxon>Embryophyta</taxon>
        <taxon>Tracheophyta</taxon>
        <taxon>Spermatophyta</taxon>
        <taxon>Magnoliopsida</taxon>
        <taxon>Liliopsida</taxon>
        <taxon>Dioscoreales</taxon>
        <taxon>Dioscoreaceae</taxon>
        <taxon>Dioscorea</taxon>
    </lineage>
</organism>
<keyword evidence="1" id="KW-0012">Acyltransferase</keyword>